<dbReference type="InterPro" id="IPR010730">
    <property type="entry name" value="HET"/>
</dbReference>
<dbReference type="RefSeq" id="XP_007726765.1">
    <property type="nucleotide sequence ID" value="XM_007728575.1"/>
</dbReference>
<comment type="caution">
    <text evidence="2">The sequence shown here is derived from an EMBL/GenBank/DDBJ whole genome shotgun (WGS) entry which is preliminary data.</text>
</comment>
<evidence type="ECO:0000259" key="1">
    <source>
        <dbReference type="Pfam" id="PF06985"/>
    </source>
</evidence>
<dbReference type="PANTHER" id="PTHR33112">
    <property type="entry name" value="DOMAIN PROTEIN, PUTATIVE-RELATED"/>
    <property type="match status" value="1"/>
</dbReference>
<dbReference type="GeneID" id="19162564"/>
<dbReference type="AlphaFoldDB" id="W9YH84"/>
<sequence length="529" mass="59465">MTLSHRWGAETFKLQQSTQGNMLRGLPVSVLPGTYQDAVRVARRFNVRYLWIDSICIFQDERLDIQNEASMMAEVFGNATCNISALSGRHDSLFCTRVPDVVNSDCVLLEAQACNLRQSYLLNDLQLWRGELLHMPLTTRGWVLQEELLAPRTIYFGNRQVLWDCAGFRACETYPVMQQKRPLHVPPEFNDKTNFLHDEEIGPIASVLRVAKASVQTPYSESDVHERQQMLFDVWTRLVAHYSLRELTFPTDKLLAIAGVSKLFGTVMQDQSVAGLWRRHLMDSLLWYVRANTSTSRPLEYRAPSWSWASNDGYVLHAEPFSMPWTVARALNAECETEGGGEYGVVVSARLRLQAALLCMSIDHDGNWTASNGRFSEKLSIRKMPRLIVRLDTTEDLSRLTGMLGAIIRTTAYRLTDTASGSGDTTVNGKILLAAHGIILAPVKAAVRDIADDCISQSNMTLAAATEFRRVGYFALEDRRSGSLTPKWVPEGCRIFHGPLGQGVDGQGRRLKEFDFDGQSQWLKVVDIV</sequence>
<evidence type="ECO:0000313" key="3">
    <source>
        <dbReference type="Proteomes" id="UP000019484"/>
    </source>
</evidence>
<name>W9YH84_9EURO</name>
<evidence type="ECO:0000313" key="2">
    <source>
        <dbReference type="EMBL" id="EXJ81644.1"/>
    </source>
</evidence>
<dbReference type="OrthoDB" id="5125733at2759"/>
<accession>W9YH84</accession>
<feature type="domain" description="Heterokaryon incompatibility" evidence="1">
    <location>
        <begin position="2"/>
        <end position="146"/>
    </location>
</feature>
<protein>
    <recommendedName>
        <fullName evidence="1">Heterokaryon incompatibility domain-containing protein</fullName>
    </recommendedName>
</protein>
<dbReference type="eggNOG" id="ENOG502S8TM">
    <property type="taxonomic scope" value="Eukaryota"/>
</dbReference>
<dbReference type="Proteomes" id="UP000019484">
    <property type="component" value="Unassembled WGS sequence"/>
</dbReference>
<reference evidence="2 3" key="1">
    <citation type="submission" date="2013-03" db="EMBL/GenBank/DDBJ databases">
        <title>The Genome Sequence of Capronia coronata CBS 617.96.</title>
        <authorList>
            <consortium name="The Broad Institute Genomics Platform"/>
            <person name="Cuomo C."/>
            <person name="de Hoog S."/>
            <person name="Gorbushina A."/>
            <person name="Walker B."/>
            <person name="Young S.K."/>
            <person name="Zeng Q."/>
            <person name="Gargeya S."/>
            <person name="Fitzgerald M."/>
            <person name="Haas B."/>
            <person name="Abouelleil A."/>
            <person name="Allen A.W."/>
            <person name="Alvarado L."/>
            <person name="Arachchi H.M."/>
            <person name="Berlin A.M."/>
            <person name="Chapman S.B."/>
            <person name="Gainer-Dewar J."/>
            <person name="Goldberg J."/>
            <person name="Griggs A."/>
            <person name="Gujja S."/>
            <person name="Hansen M."/>
            <person name="Howarth C."/>
            <person name="Imamovic A."/>
            <person name="Ireland A."/>
            <person name="Larimer J."/>
            <person name="McCowan C."/>
            <person name="Murphy C."/>
            <person name="Pearson M."/>
            <person name="Poon T.W."/>
            <person name="Priest M."/>
            <person name="Roberts A."/>
            <person name="Saif S."/>
            <person name="Shea T."/>
            <person name="Sisk P."/>
            <person name="Sykes S."/>
            <person name="Wortman J."/>
            <person name="Nusbaum C."/>
            <person name="Birren B."/>
        </authorList>
    </citation>
    <scope>NUCLEOTIDE SEQUENCE [LARGE SCALE GENOMIC DNA]</scope>
    <source>
        <strain evidence="2 3">CBS 617.96</strain>
    </source>
</reference>
<dbReference type="EMBL" id="AMWN01000007">
    <property type="protein sequence ID" value="EXJ81644.1"/>
    <property type="molecule type" value="Genomic_DNA"/>
</dbReference>
<gene>
    <name evidence="2" type="ORF">A1O1_07709</name>
</gene>
<dbReference type="HOGENOM" id="CLU_002639_5_1_1"/>
<proteinExistence type="predicted"/>
<organism evidence="2 3">
    <name type="scientific">Capronia coronata CBS 617.96</name>
    <dbReference type="NCBI Taxonomy" id="1182541"/>
    <lineage>
        <taxon>Eukaryota</taxon>
        <taxon>Fungi</taxon>
        <taxon>Dikarya</taxon>
        <taxon>Ascomycota</taxon>
        <taxon>Pezizomycotina</taxon>
        <taxon>Eurotiomycetes</taxon>
        <taxon>Chaetothyriomycetidae</taxon>
        <taxon>Chaetothyriales</taxon>
        <taxon>Herpotrichiellaceae</taxon>
        <taxon>Capronia</taxon>
    </lineage>
</organism>
<dbReference type="PANTHER" id="PTHR33112:SF10">
    <property type="entry name" value="TOL"/>
    <property type="match status" value="1"/>
</dbReference>
<dbReference type="Pfam" id="PF06985">
    <property type="entry name" value="HET"/>
    <property type="match status" value="1"/>
</dbReference>
<keyword evidence="3" id="KW-1185">Reference proteome</keyword>